<dbReference type="Gene3D" id="3.90.550.50">
    <property type="match status" value="1"/>
</dbReference>
<dbReference type="GO" id="GO:0016020">
    <property type="term" value="C:membrane"/>
    <property type="evidence" value="ECO:0007669"/>
    <property type="project" value="UniProtKB-SubCell"/>
</dbReference>
<dbReference type="PANTHER" id="PTHR23033:SF47">
    <property type="entry name" value="APPLE DOMAIN-CONTAINING PROTEIN-RELATED"/>
    <property type="match status" value="1"/>
</dbReference>
<comment type="subcellular location">
    <subcellularLocation>
        <location evidence="1">Membrane</location>
        <topology evidence="1">Single-pass type II membrane protein</topology>
    </subcellularLocation>
</comment>
<keyword evidence="5" id="KW-1133">Transmembrane helix</keyword>
<dbReference type="AlphaFoldDB" id="A0AAN6G4Y0"/>
<evidence type="ECO:0000256" key="6">
    <source>
        <dbReference type="ARBA" id="ARBA00023136"/>
    </source>
</evidence>
<evidence type="ECO:0000256" key="2">
    <source>
        <dbReference type="ARBA" id="ARBA00006462"/>
    </source>
</evidence>
<evidence type="ECO:0008006" key="9">
    <source>
        <dbReference type="Google" id="ProtNLM"/>
    </source>
</evidence>
<dbReference type="PANTHER" id="PTHR23033">
    <property type="entry name" value="BETA1,3-GALACTOSYLTRANSFERASE"/>
    <property type="match status" value="1"/>
</dbReference>
<comment type="similarity">
    <text evidence="2">Belongs to the glycosyltransferase 31 family. Beta3-Gal-T subfamily.</text>
</comment>
<keyword evidence="3" id="KW-0812">Transmembrane</keyword>
<evidence type="ECO:0000313" key="7">
    <source>
        <dbReference type="EMBL" id="KAK0521542.1"/>
    </source>
</evidence>
<name>A0AAN6G4Y0_9BASI</name>
<dbReference type="Proteomes" id="UP001176521">
    <property type="component" value="Unassembled WGS sequence"/>
</dbReference>
<proteinExistence type="inferred from homology"/>
<evidence type="ECO:0000256" key="5">
    <source>
        <dbReference type="ARBA" id="ARBA00022989"/>
    </source>
</evidence>
<organism evidence="7 8">
    <name type="scientific">Tilletia horrida</name>
    <dbReference type="NCBI Taxonomy" id="155126"/>
    <lineage>
        <taxon>Eukaryota</taxon>
        <taxon>Fungi</taxon>
        <taxon>Dikarya</taxon>
        <taxon>Basidiomycota</taxon>
        <taxon>Ustilaginomycotina</taxon>
        <taxon>Exobasidiomycetes</taxon>
        <taxon>Tilletiales</taxon>
        <taxon>Tilletiaceae</taxon>
        <taxon>Tilletia</taxon>
    </lineage>
</organism>
<keyword evidence="4" id="KW-0735">Signal-anchor</keyword>
<protein>
    <recommendedName>
        <fullName evidence="9">Glycosyltransferase family 31 protein</fullName>
    </recommendedName>
</protein>
<dbReference type="InterPro" id="IPR026050">
    <property type="entry name" value="C1GALT1/C1GALT1_chp1"/>
</dbReference>
<keyword evidence="6" id="KW-0472">Membrane</keyword>
<keyword evidence="8" id="KW-1185">Reference proteome</keyword>
<dbReference type="EMBL" id="JAPDMQ010000662">
    <property type="protein sequence ID" value="KAK0521542.1"/>
    <property type="molecule type" value="Genomic_DNA"/>
</dbReference>
<evidence type="ECO:0000256" key="3">
    <source>
        <dbReference type="ARBA" id="ARBA00022692"/>
    </source>
</evidence>
<gene>
    <name evidence="7" type="ORF">OC842_006745</name>
</gene>
<sequence>MPMQLLEARPDIPHRVVYSDVALRIGEHEVIDILANSTQLSHHQSTEYKQYAQLQLQHAYGSGAPAVSHTGWRLDRFKFAPMTTHAWRTQPGMSWYVFADGDTYLFWSTLLRWLETSFGAPENTSLYLGYDEILNKAKNQYFGHGGAGYILSRKLMEQIHEGDPEGTRLLEDWRFGFYDCGDCSLGQHIGDLPGRASSHLDGGADLFHHDGLDKLVFRPRLWHTYLLSLHHNSAEQLNMLRQWERNFLPTLPEWDGVRQCDALFGLAPAFLRAPLLEYIAAAAESGPSGKRNTSAGLAGLNRTVVQMEWYTDEVDLLECGPGCMRKFGGAMTVENCDRACDAHPTCYGWQLLTGSTCRLALHGFRIGARKADAASSYQKHISGWRIDRIAEVERRMPCAHAGFRRLADERGHGLQPGRSDTMDTGLDVNWAVPELGPGGGGTGAAVS</sequence>
<reference evidence="7" key="1">
    <citation type="journal article" date="2023" name="PhytoFront">
        <title>Draft Genome Resources of Seven Strains of Tilletia horrida, Causal Agent of Kernel Smut of Rice.</title>
        <authorList>
            <person name="Khanal S."/>
            <person name="Antony Babu S."/>
            <person name="Zhou X.G."/>
        </authorList>
    </citation>
    <scope>NUCLEOTIDE SEQUENCE</scope>
    <source>
        <strain evidence="7">TX3</strain>
    </source>
</reference>
<comment type="caution">
    <text evidence="7">The sequence shown here is derived from an EMBL/GenBank/DDBJ whole genome shotgun (WGS) entry which is preliminary data.</text>
</comment>
<evidence type="ECO:0000256" key="1">
    <source>
        <dbReference type="ARBA" id="ARBA00004606"/>
    </source>
</evidence>
<evidence type="ECO:0000313" key="8">
    <source>
        <dbReference type="Proteomes" id="UP001176521"/>
    </source>
</evidence>
<accession>A0AAN6G4Y0</accession>
<evidence type="ECO:0000256" key="4">
    <source>
        <dbReference type="ARBA" id="ARBA00022968"/>
    </source>
</evidence>